<accession>A0AAD8KB03</accession>
<gene>
    <name evidence="7" type="ORF">QVD17_28790</name>
</gene>
<dbReference type="PROSITE" id="PS50966">
    <property type="entry name" value="ZF_SWIM"/>
    <property type="match status" value="1"/>
</dbReference>
<keyword evidence="3" id="KW-0862">Zinc</keyword>
<dbReference type="InterPro" id="IPR007527">
    <property type="entry name" value="Znf_SWIM"/>
</dbReference>
<evidence type="ECO:0000313" key="7">
    <source>
        <dbReference type="EMBL" id="KAK1419587.1"/>
    </source>
</evidence>
<feature type="compositionally biased region" description="Basic residues" evidence="5">
    <location>
        <begin position="140"/>
        <end position="155"/>
    </location>
</feature>
<protein>
    <recommendedName>
        <fullName evidence="6">SWIM-type domain-containing protein</fullName>
    </recommendedName>
</protein>
<proteinExistence type="predicted"/>
<evidence type="ECO:0000256" key="5">
    <source>
        <dbReference type="SAM" id="MobiDB-lite"/>
    </source>
</evidence>
<dbReference type="PANTHER" id="PTHR31973">
    <property type="entry name" value="POLYPROTEIN, PUTATIVE-RELATED"/>
    <property type="match status" value="1"/>
</dbReference>
<evidence type="ECO:0000259" key="6">
    <source>
        <dbReference type="PROSITE" id="PS50966"/>
    </source>
</evidence>
<dbReference type="Proteomes" id="UP001229421">
    <property type="component" value="Unassembled WGS sequence"/>
</dbReference>
<feature type="region of interest" description="Disordered" evidence="5">
    <location>
        <begin position="187"/>
        <end position="210"/>
    </location>
</feature>
<evidence type="ECO:0000256" key="2">
    <source>
        <dbReference type="ARBA" id="ARBA00022771"/>
    </source>
</evidence>
<dbReference type="GO" id="GO:0008270">
    <property type="term" value="F:zinc ion binding"/>
    <property type="evidence" value="ECO:0007669"/>
    <property type="project" value="UniProtKB-KW"/>
</dbReference>
<feature type="domain" description="SWIM-type" evidence="6">
    <location>
        <begin position="55"/>
        <end position="89"/>
    </location>
</feature>
<feature type="region of interest" description="Disordered" evidence="5">
    <location>
        <begin position="140"/>
        <end position="159"/>
    </location>
</feature>
<dbReference type="EMBL" id="JAUHHV010000007">
    <property type="protein sequence ID" value="KAK1419587.1"/>
    <property type="molecule type" value="Genomic_DNA"/>
</dbReference>
<sequence length="210" mass="23764">MMKRIIGVHKLISNSPGPLTPSATKAFECIKSKATEYNVLMSGVRKYQVSGPWLDQVCVDLDKRTCSCRKWEITGMPCKHVVACIWTLESPDQQEAVAETWVNKVYWLQTWKDVYSHTLEAMNGRLIWRPSRCPTRLIAPKHHTQVGRPKKKRKKSAVELDKKRLAKDGKLVNKGYNVQCSLCKNMGHNKRSCKGQGSSQTVNKGAPPQT</sequence>
<dbReference type="AlphaFoldDB" id="A0AAD8KB03"/>
<keyword evidence="2 4" id="KW-0863">Zinc-finger</keyword>
<dbReference type="PANTHER" id="PTHR31973:SF190">
    <property type="entry name" value="MULE TRANSPOSASE DOMAIN-CONTAINING PROTEIN"/>
    <property type="match status" value="1"/>
</dbReference>
<dbReference type="Pfam" id="PF04434">
    <property type="entry name" value="SWIM"/>
    <property type="match status" value="1"/>
</dbReference>
<keyword evidence="8" id="KW-1185">Reference proteome</keyword>
<reference evidence="7" key="1">
    <citation type="journal article" date="2023" name="bioRxiv">
        <title>Improved chromosome-level genome assembly for marigold (Tagetes erecta).</title>
        <authorList>
            <person name="Jiang F."/>
            <person name="Yuan L."/>
            <person name="Wang S."/>
            <person name="Wang H."/>
            <person name="Xu D."/>
            <person name="Wang A."/>
            <person name="Fan W."/>
        </authorList>
    </citation>
    <scope>NUCLEOTIDE SEQUENCE</scope>
    <source>
        <strain evidence="7">WSJ</strain>
        <tissue evidence="7">Leaf</tissue>
    </source>
</reference>
<evidence type="ECO:0000256" key="4">
    <source>
        <dbReference type="PROSITE-ProRule" id="PRU00325"/>
    </source>
</evidence>
<keyword evidence="1" id="KW-0479">Metal-binding</keyword>
<comment type="caution">
    <text evidence="7">The sequence shown here is derived from an EMBL/GenBank/DDBJ whole genome shotgun (WGS) entry which is preliminary data.</text>
</comment>
<dbReference type="SMART" id="SM00575">
    <property type="entry name" value="ZnF_PMZ"/>
    <property type="match status" value="1"/>
</dbReference>
<organism evidence="7 8">
    <name type="scientific">Tagetes erecta</name>
    <name type="common">African marigold</name>
    <dbReference type="NCBI Taxonomy" id="13708"/>
    <lineage>
        <taxon>Eukaryota</taxon>
        <taxon>Viridiplantae</taxon>
        <taxon>Streptophyta</taxon>
        <taxon>Embryophyta</taxon>
        <taxon>Tracheophyta</taxon>
        <taxon>Spermatophyta</taxon>
        <taxon>Magnoliopsida</taxon>
        <taxon>eudicotyledons</taxon>
        <taxon>Gunneridae</taxon>
        <taxon>Pentapetalae</taxon>
        <taxon>asterids</taxon>
        <taxon>campanulids</taxon>
        <taxon>Asterales</taxon>
        <taxon>Asteraceae</taxon>
        <taxon>Asteroideae</taxon>
        <taxon>Heliantheae alliance</taxon>
        <taxon>Tageteae</taxon>
        <taxon>Tagetes</taxon>
    </lineage>
</organism>
<name>A0AAD8KB03_TARER</name>
<evidence type="ECO:0000313" key="8">
    <source>
        <dbReference type="Proteomes" id="UP001229421"/>
    </source>
</evidence>
<evidence type="ECO:0000256" key="3">
    <source>
        <dbReference type="ARBA" id="ARBA00022833"/>
    </source>
</evidence>
<evidence type="ECO:0000256" key="1">
    <source>
        <dbReference type="ARBA" id="ARBA00022723"/>
    </source>
</evidence>
<dbReference type="InterPro" id="IPR006564">
    <property type="entry name" value="Znf_PMZ"/>
</dbReference>